<keyword evidence="8" id="KW-1185">Reference proteome</keyword>
<dbReference type="AlphaFoldDB" id="A0ABD4QPA6"/>
<dbReference type="InterPro" id="IPR036388">
    <property type="entry name" value="WH-like_DNA-bd_sf"/>
</dbReference>
<evidence type="ECO:0000313" key="7">
    <source>
        <dbReference type="EMBL" id="MBR8691542.1"/>
    </source>
</evidence>
<reference evidence="7 9" key="2">
    <citation type="submission" date="2021-04" db="EMBL/GenBank/DDBJ databases">
        <title>Isolation of newly marine bacteria for enzymatic activity.</title>
        <authorList>
            <person name="Hadi W.A.M."/>
            <person name="Nair A.J.J."/>
            <person name="Edwin B.T."/>
        </authorList>
    </citation>
    <scope>NUCLEOTIDE SEQUENCE [LARGE SCALE GENOMIC DNA]</scope>
    <source>
        <strain evidence="7 9">B28A</strain>
    </source>
</reference>
<dbReference type="Gene3D" id="1.10.10.10">
    <property type="entry name" value="Winged helix-like DNA-binding domain superfamily/Winged helix DNA-binding domain"/>
    <property type="match status" value="1"/>
</dbReference>
<dbReference type="PANTHER" id="PTHR30346:SF28">
    <property type="entry name" value="HTH-TYPE TRANSCRIPTIONAL REGULATOR CYNR"/>
    <property type="match status" value="1"/>
</dbReference>
<evidence type="ECO:0000256" key="3">
    <source>
        <dbReference type="ARBA" id="ARBA00023125"/>
    </source>
</evidence>
<proteinExistence type="inferred from homology"/>
<dbReference type="InterPro" id="IPR036390">
    <property type="entry name" value="WH_DNA-bd_sf"/>
</dbReference>
<sequence>MMEYVIEVYRQQSFTKAAEKLHIAQPSLSQQIKKLEGELNTPLFIRKYGQVTPTPQGSRLIKRAENILKERDDLLREMEEAAYEVGKELKIGAPAVTGGYVLPGLLKTFCQTYPHVHVQLIEESPRKLESLLLAGKLDLAVLSMPVEHESLKTKQMLTEPLLLAAPQSAMPWLTAELNDIIEQAAQKERHDQVVPFHLLEGVPFIMLKEGYGFRQVVTELCRHHGFQPKVAFETSHIQTAQALVKNELGVTVVPKMVAQEERNQVTYLQIDSCPTRTLVFAYVEERYLTKAAQAFMNLYQKQEKT</sequence>
<comment type="similarity">
    <text evidence="1">Belongs to the LysR transcriptional regulatory family.</text>
</comment>
<evidence type="ECO:0000256" key="2">
    <source>
        <dbReference type="ARBA" id="ARBA00023015"/>
    </source>
</evidence>
<organism evidence="7 9">
    <name type="scientific">Bacillus australimaris</name>
    <dbReference type="NCBI Taxonomy" id="1326968"/>
    <lineage>
        <taxon>Bacteria</taxon>
        <taxon>Bacillati</taxon>
        <taxon>Bacillota</taxon>
        <taxon>Bacilli</taxon>
        <taxon>Bacillales</taxon>
        <taxon>Bacillaceae</taxon>
        <taxon>Bacillus</taxon>
    </lineage>
</organism>
<dbReference type="PRINTS" id="PR00039">
    <property type="entry name" value="HTHLYSR"/>
</dbReference>
<dbReference type="RefSeq" id="WP_060699895.1">
    <property type="nucleotide sequence ID" value="NZ_JAGQFH010000029.1"/>
</dbReference>
<dbReference type="SUPFAM" id="SSF53850">
    <property type="entry name" value="Periplasmic binding protein-like II"/>
    <property type="match status" value="1"/>
</dbReference>
<keyword evidence="4" id="KW-0804">Transcription</keyword>
<dbReference type="InterPro" id="IPR000847">
    <property type="entry name" value="LysR_HTH_N"/>
</dbReference>
<dbReference type="PANTHER" id="PTHR30346">
    <property type="entry name" value="TRANSCRIPTIONAL DUAL REGULATOR HCAR-RELATED"/>
    <property type="match status" value="1"/>
</dbReference>
<dbReference type="InterPro" id="IPR005119">
    <property type="entry name" value="LysR_subst-bd"/>
</dbReference>
<dbReference type="Pfam" id="PF03466">
    <property type="entry name" value="LysR_substrate"/>
    <property type="match status" value="1"/>
</dbReference>
<dbReference type="FunFam" id="1.10.10.10:FF:000001">
    <property type="entry name" value="LysR family transcriptional regulator"/>
    <property type="match status" value="1"/>
</dbReference>
<dbReference type="SUPFAM" id="SSF46785">
    <property type="entry name" value="Winged helix' DNA-binding domain"/>
    <property type="match status" value="1"/>
</dbReference>
<dbReference type="Gene3D" id="3.40.190.290">
    <property type="match status" value="1"/>
</dbReference>
<dbReference type="Proteomes" id="UP000676804">
    <property type="component" value="Unassembled WGS sequence"/>
</dbReference>
<evidence type="ECO:0000259" key="5">
    <source>
        <dbReference type="PROSITE" id="PS50931"/>
    </source>
</evidence>
<evidence type="ECO:0000256" key="4">
    <source>
        <dbReference type="ARBA" id="ARBA00023163"/>
    </source>
</evidence>
<feature type="domain" description="HTH lysR-type" evidence="5">
    <location>
        <begin position="1"/>
        <end position="54"/>
    </location>
</feature>
<evidence type="ECO:0000256" key="1">
    <source>
        <dbReference type="ARBA" id="ARBA00009437"/>
    </source>
</evidence>
<dbReference type="EMBL" id="JAGQFH010000029">
    <property type="protein sequence ID" value="MBR8691542.1"/>
    <property type="molecule type" value="Genomic_DNA"/>
</dbReference>
<evidence type="ECO:0000313" key="6">
    <source>
        <dbReference type="EMBL" id="KPN12865.1"/>
    </source>
</evidence>
<dbReference type="Proteomes" id="UP000050272">
    <property type="component" value="Unassembled WGS sequence"/>
</dbReference>
<protein>
    <submittedName>
        <fullName evidence="7">LysR family transcriptional regulator</fullName>
    </submittedName>
</protein>
<dbReference type="Pfam" id="PF00126">
    <property type="entry name" value="HTH_1"/>
    <property type="match status" value="1"/>
</dbReference>
<dbReference type="PROSITE" id="PS50931">
    <property type="entry name" value="HTH_LYSR"/>
    <property type="match status" value="1"/>
</dbReference>
<reference evidence="6 8" key="1">
    <citation type="submission" date="2015-07" db="EMBL/GenBank/DDBJ databases">
        <title>Bacillus zhangzhouensis sp. nov. and Bacillus nanhaiticus sp. nov.</title>
        <authorList>
            <person name="Liu Y."/>
            <person name="Lai Q."/>
            <person name="Shao Z."/>
        </authorList>
    </citation>
    <scope>NUCLEOTIDE SEQUENCE [LARGE SCALE GENOMIC DNA]</scope>
    <source>
        <strain evidence="6 8">NH7I_1</strain>
    </source>
</reference>
<keyword evidence="3" id="KW-0238">DNA-binding</keyword>
<gene>
    <name evidence="6" type="ORF">AKG37_14730</name>
    <name evidence="7" type="ORF">KCQ59_17290</name>
</gene>
<keyword evidence="2" id="KW-0805">Transcription regulation</keyword>
<evidence type="ECO:0000313" key="9">
    <source>
        <dbReference type="Proteomes" id="UP000676804"/>
    </source>
</evidence>
<accession>A0ABD4QPA6</accession>
<evidence type="ECO:0000313" key="8">
    <source>
        <dbReference type="Proteomes" id="UP000050272"/>
    </source>
</evidence>
<name>A0ABD4QPA6_9BACI</name>
<comment type="caution">
    <text evidence="7">The sequence shown here is derived from an EMBL/GenBank/DDBJ whole genome shotgun (WGS) entry which is preliminary data.</text>
</comment>
<dbReference type="GO" id="GO:0003677">
    <property type="term" value="F:DNA binding"/>
    <property type="evidence" value="ECO:0007669"/>
    <property type="project" value="UniProtKB-KW"/>
</dbReference>
<dbReference type="CDD" id="cd05466">
    <property type="entry name" value="PBP2_LTTR_substrate"/>
    <property type="match status" value="1"/>
</dbReference>
<dbReference type="EMBL" id="LGYN01000029">
    <property type="protein sequence ID" value="KPN12865.1"/>
    <property type="molecule type" value="Genomic_DNA"/>
</dbReference>